<dbReference type="Gene3D" id="1.20.5.3310">
    <property type="match status" value="1"/>
</dbReference>
<evidence type="ECO:0000256" key="8">
    <source>
        <dbReference type="ARBA" id="ARBA00023136"/>
    </source>
</evidence>
<feature type="compositionally biased region" description="Low complexity" evidence="10">
    <location>
        <begin position="153"/>
        <end position="166"/>
    </location>
</feature>
<reference evidence="11 12" key="1">
    <citation type="submission" date="2016-10" db="EMBL/GenBank/DDBJ databases">
        <authorList>
            <person name="de Groot N.N."/>
        </authorList>
    </citation>
    <scope>NUCLEOTIDE SEQUENCE [LARGE SCALE GENOMIC DNA]</scope>
    <source>
        <strain evidence="11 12">ATCC 35022</strain>
    </source>
</reference>
<keyword evidence="5 9" id="KW-0653">Protein transport</keyword>
<dbReference type="AlphaFoldDB" id="A0A1G6AU04"/>
<sequence>MFDLGWTELLVVAVVAIVIVGPKDLPRALRAVGKYTGKARRMAGDFQRQFNDAVREADLDDVKKSVTDIGKIDPLGDIRKEMSKAEAGIKSDLQKATKLDTPAKVEAKSDAAPEPAKPAAPSKPVTPAEPAAAATTETPKAPAAKAKPKKASTAKAAPKKPAASKAAPKKTAAKAAPKKPAAAKPAASKKPVTAEASSVTPKAPEAPATPAPAPANAAETTGDAKP</sequence>
<evidence type="ECO:0000256" key="2">
    <source>
        <dbReference type="ARBA" id="ARBA00022448"/>
    </source>
</evidence>
<keyword evidence="12" id="KW-1185">Reference proteome</keyword>
<dbReference type="PRINTS" id="PR01506">
    <property type="entry name" value="TATBPROTEIN"/>
</dbReference>
<dbReference type="InterPro" id="IPR018448">
    <property type="entry name" value="TatB"/>
</dbReference>
<evidence type="ECO:0000256" key="3">
    <source>
        <dbReference type="ARBA" id="ARBA00022475"/>
    </source>
</evidence>
<evidence type="ECO:0000256" key="9">
    <source>
        <dbReference type="HAMAP-Rule" id="MF_00237"/>
    </source>
</evidence>
<feature type="region of interest" description="Disordered" evidence="10">
    <location>
        <begin position="89"/>
        <end position="226"/>
    </location>
</feature>
<evidence type="ECO:0000256" key="7">
    <source>
        <dbReference type="ARBA" id="ARBA00023010"/>
    </source>
</evidence>
<dbReference type="Proteomes" id="UP000199071">
    <property type="component" value="Unassembled WGS sequence"/>
</dbReference>
<dbReference type="GO" id="GO:0008320">
    <property type="term" value="F:protein transmembrane transporter activity"/>
    <property type="evidence" value="ECO:0007669"/>
    <property type="project" value="UniProtKB-UniRule"/>
</dbReference>
<evidence type="ECO:0000313" key="12">
    <source>
        <dbReference type="Proteomes" id="UP000199071"/>
    </source>
</evidence>
<dbReference type="HAMAP" id="MF_00237">
    <property type="entry name" value="TatB"/>
    <property type="match status" value="1"/>
</dbReference>
<accession>A0A1G6AU04</accession>
<evidence type="ECO:0000256" key="4">
    <source>
        <dbReference type="ARBA" id="ARBA00022692"/>
    </source>
</evidence>
<keyword evidence="7 9" id="KW-0811">Translocation</keyword>
<dbReference type="Pfam" id="PF02416">
    <property type="entry name" value="TatA_B_E"/>
    <property type="match status" value="1"/>
</dbReference>
<dbReference type="STRING" id="665467.SAMN02982931_00860"/>
<dbReference type="RefSeq" id="WP_090875005.1">
    <property type="nucleotide sequence ID" value="NZ_FMXQ01000002.1"/>
</dbReference>
<comment type="subcellular location">
    <subcellularLocation>
        <location evidence="9">Cell membrane</location>
        <topology evidence="9">Single-pass membrane protein</topology>
    </subcellularLocation>
    <subcellularLocation>
        <location evidence="1">Membrane</location>
        <topology evidence="1">Single-pass membrane protein</topology>
    </subcellularLocation>
</comment>
<dbReference type="GO" id="GO:0043953">
    <property type="term" value="P:protein transport by the Tat complex"/>
    <property type="evidence" value="ECO:0007669"/>
    <property type="project" value="UniProtKB-UniRule"/>
</dbReference>
<keyword evidence="2 9" id="KW-0813">Transport</keyword>
<dbReference type="GO" id="GO:0033281">
    <property type="term" value="C:TAT protein transport complex"/>
    <property type="evidence" value="ECO:0007669"/>
    <property type="project" value="UniProtKB-UniRule"/>
</dbReference>
<evidence type="ECO:0000256" key="5">
    <source>
        <dbReference type="ARBA" id="ARBA00022927"/>
    </source>
</evidence>
<evidence type="ECO:0000256" key="1">
    <source>
        <dbReference type="ARBA" id="ARBA00004167"/>
    </source>
</evidence>
<proteinExistence type="inferred from homology"/>
<dbReference type="NCBIfam" id="TIGR01410">
    <property type="entry name" value="tatB"/>
    <property type="match status" value="1"/>
</dbReference>
<name>A0A1G6AU04_9HYPH</name>
<comment type="similarity">
    <text evidence="9">Belongs to the TatB family.</text>
</comment>
<dbReference type="EMBL" id="FMXQ01000002">
    <property type="protein sequence ID" value="SDB11822.1"/>
    <property type="molecule type" value="Genomic_DNA"/>
</dbReference>
<keyword evidence="4 9" id="KW-0812">Transmembrane</keyword>
<evidence type="ECO:0000256" key="6">
    <source>
        <dbReference type="ARBA" id="ARBA00022989"/>
    </source>
</evidence>
<evidence type="ECO:0000256" key="10">
    <source>
        <dbReference type="SAM" id="MobiDB-lite"/>
    </source>
</evidence>
<feature type="compositionally biased region" description="Low complexity" evidence="10">
    <location>
        <begin position="112"/>
        <end position="145"/>
    </location>
</feature>
<evidence type="ECO:0000313" key="11">
    <source>
        <dbReference type="EMBL" id="SDB11822.1"/>
    </source>
</evidence>
<feature type="compositionally biased region" description="Low complexity" evidence="10">
    <location>
        <begin position="214"/>
        <end position="226"/>
    </location>
</feature>
<comment type="function">
    <text evidence="9">Part of the twin-arginine translocation (Tat) system that transports large folded proteins containing a characteristic twin-arginine motif in their signal peptide across membranes. Together with TatC, TatB is part of a receptor directly interacting with Tat signal peptides. TatB may form an oligomeric binding site that transiently accommodates folded Tat precursor proteins before their translocation.</text>
</comment>
<keyword evidence="8 9" id="KW-0472">Membrane</keyword>
<keyword evidence="6 9" id="KW-1133">Transmembrane helix</keyword>
<dbReference type="InterPro" id="IPR003369">
    <property type="entry name" value="TatA/B/E"/>
</dbReference>
<organism evidence="11 12">
    <name type="scientific">Bauldia litoralis</name>
    <dbReference type="NCBI Taxonomy" id="665467"/>
    <lineage>
        <taxon>Bacteria</taxon>
        <taxon>Pseudomonadati</taxon>
        <taxon>Pseudomonadota</taxon>
        <taxon>Alphaproteobacteria</taxon>
        <taxon>Hyphomicrobiales</taxon>
        <taxon>Kaistiaceae</taxon>
        <taxon>Bauldia</taxon>
    </lineage>
</organism>
<dbReference type="OrthoDB" id="7206969at2"/>
<protein>
    <recommendedName>
        <fullName evidence="9">Sec-independent protein translocase protein TatB</fullName>
    </recommendedName>
</protein>
<gene>
    <name evidence="9" type="primary">tatB</name>
    <name evidence="11" type="ORF">SAMN02982931_00860</name>
</gene>
<feature type="compositionally biased region" description="Basic and acidic residues" evidence="10">
    <location>
        <begin position="89"/>
        <end position="111"/>
    </location>
</feature>
<dbReference type="PANTHER" id="PTHR33162:SF1">
    <property type="entry name" value="SEC-INDEPENDENT PROTEIN TRANSLOCASE PROTEIN TATA, CHLOROPLASTIC"/>
    <property type="match status" value="1"/>
</dbReference>
<dbReference type="PANTHER" id="PTHR33162">
    <property type="entry name" value="SEC-INDEPENDENT PROTEIN TRANSLOCASE PROTEIN TATA, CHLOROPLASTIC"/>
    <property type="match status" value="1"/>
</dbReference>
<feature type="compositionally biased region" description="Low complexity" evidence="10">
    <location>
        <begin position="173"/>
        <end position="206"/>
    </location>
</feature>
<comment type="subunit">
    <text evidence="9">The Tat system comprises two distinct complexes: a TatABC complex, containing multiple copies of TatA, TatB and TatC subunits, and a separate TatA complex, containing only TatA subunits. Substrates initially bind to the TatABC complex, which probably triggers association of the separate TatA complex to form the active translocon.</text>
</comment>
<keyword evidence="3 9" id="KW-1003">Cell membrane</keyword>